<accession>A0A9W9U6M9</accession>
<name>A0A9W9U6M9_9EURO</name>
<dbReference type="InterPro" id="IPR001810">
    <property type="entry name" value="F-box_dom"/>
</dbReference>
<reference evidence="3" key="1">
    <citation type="submission" date="2022-12" db="EMBL/GenBank/DDBJ databases">
        <authorList>
            <person name="Petersen C."/>
        </authorList>
    </citation>
    <scope>NUCLEOTIDE SEQUENCE</scope>
    <source>
        <strain evidence="3">IBT 21472</strain>
    </source>
</reference>
<evidence type="ECO:0000259" key="2">
    <source>
        <dbReference type="PROSITE" id="PS50181"/>
    </source>
</evidence>
<evidence type="ECO:0000313" key="3">
    <source>
        <dbReference type="EMBL" id="KAJ5321503.1"/>
    </source>
</evidence>
<feature type="compositionally biased region" description="Polar residues" evidence="1">
    <location>
        <begin position="121"/>
        <end position="132"/>
    </location>
</feature>
<evidence type="ECO:0000256" key="1">
    <source>
        <dbReference type="SAM" id="MobiDB-lite"/>
    </source>
</evidence>
<dbReference type="PROSITE" id="PS50181">
    <property type="entry name" value="FBOX"/>
    <property type="match status" value="1"/>
</dbReference>
<gene>
    <name evidence="3" type="ORF">N7476_004505</name>
</gene>
<sequence>MPTVRPSLISLPVEIQCAIYELLDPIGLISVSQTNSQLRGIIKPTRQHFVERLLVLECCEEWGGGTPILSASGGHRNPDWSRLEWQTMRWACSACLRLLPHTAFDDRSLLRLRYRKPVSGSPASKLTTSWNPSGRVGRPRRKGEPPLEYSPEEKRTRRRYGLALSDDWNRPRTFNELPRRLINFQECGMSRFEGMSLSRFIDLSDEQEHELLVQEARDIEDVRCGFKRGLRRCLECRYQRNELNPYGWTDGGTEKVPIMISRRLSFPSITDRYFPDIGDALGNKRPACAPPVFAVYRDSARDHLWLTHMVRCPGCSVWQELRHFRLGEVYEHWRASVGRVGVYEAEVGRVVGSVDVTNWDDRRITKEFVDGLLCSRCFLQEHGRDALGKELLRWLKRILDLHKSVLRHRVGFGWPVFQRWSHKCPRSFRREVQEVAREPCDLVERNEENDDFTDFDLALLRKRRQQWFDLRARMVEQNKFSWLPENPWVLHWNDSYDELEAMYVWVKAVRQVAEDQVDALVDWALESQTFQGRTV</sequence>
<proteinExistence type="predicted"/>
<keyword evidence="4" id="KW-1185">Reference proteome</keyword>
<dbReference type="Proteomes" id="UP001147746">
    <property type="component" value="Unassembled WGS sequence"/>
</dbReference>
<feature type="domain" description="F-box" evidence="2">
    <location>
        <begin position="5"/>
        <end position="53"/>
    </location>
</feature>
<organism evidence="3 4">
    <name type="scientific">Penicillium atrosanguineum</name>
    <dbReference type="NCBI Taxonomy" id="1132637"/>
    <lineage>
        <taxon>Eukaryota</taxon>
        <taxon>Fungi</taxon>
        <taxon>Dikarya</taxon>
        <taxon>Ascomycota</taxon>
        <taxon>Pezizomycotina</taxon>
        <taxon>Eurotiomycetes</taxon>
        <taxon>Eurotiomycetidae</taxon>
        <taxon>Eurotiales</taxon>
        <taxon>Aspergillaceae</taxon>
        <taxon>Penicillium</taxon>
    </lineage>
</organism>
<protein>
    <recommendedName>
        <fullName evidence="2">F-box domain-containing protein</fullName>
    </recommendedName>
</protein>
<dbReference type="AlphaFoldDB" id="A0A9W9U6M9"/>
<reference evidence="3" key="2">
    <citation type="journal article" date="2023" name="IMA Fungus">
        <title>Comparative genomic study of the Penicillium genus elucidates a diverse pangenome and 15 lateral gene transfer events.</title>
        <authorList>
            <person name="Petersen C."/>
            <person name="Sorensen T."/>
            <person name="Nielsen M.R."/>
            <person name="Sondergaard T.E."/>
            <person name="Sorensen J.L."/>
            <person name="Fitzpatrick D.A."/>
            <person name="Frisvad J.C."/>
            <person name="Nielsen K.L."/>
        </authorList>
    </citation>
    <scope>NUCLEOTIDE SEQUENCE</scope>
    <source>
        <strain evidence="3">IBT 21472</strain>
    </source>
</reference>
<feature type="region of interest" description="Disordered" evidence="1">
    <location>
        <begin position="119"/>
        <end position="154"/>
    </location>
</feature>
<dbReference type="EMBL" id="JAPZBO010000003">
    <property type="protein sequence ID" value="KAJ5321503.1"/>
    <property type="molecule type" value="Genomic_DNA"/>
</dbReference>
<evidence type="ECO:0000313" key="4">
    <source>
        <dbReference type="Proteomes" id="UP001147746"/>
    </source>
</evidence>
<comment type="caution">
    <text evidence="3">The sequence shown here is derived from an EMBL/GenBank/DDBJ whole genome shotgun (WGS) entry which is preliminary data.</text>
</comment>